<reference evidence="5" key="1">
    <citation type="journal article" date="2017" name="Appl. Environ. Microbiol.">
        <title>Genomic Analysis of Calderihabitans maritimus KKC1, a Thermophilic, Hydrogenogenic, Carboxydotrophic Bacterium Isolated from Marine Sediment.</title>
        <authorList>
            <person name="Omae K."/>
            <person name="Yoneda Y."/>
            <person name="Fukuyama Y."/>
            <person name="Yoshida T."/>
            <person name="Sako Y."/>
        </authorList>
    </citation>
    <scope>NUCLEOTIDE SEQUENCE [LARGE SCALE GENOMIC DNA]</scope>
    <source>
        <strain evidence="5">KKC1</strain>
    </source>
</reference>
<dbReference type="PANTHER" id="PTHR42895:SF1">
    <property type="entry name" value="IRON-SULFUR CLUSTER PROTEIN"/>
    <property type="match status" value="1"/>
</dbReference>
<dbReference type="OrthoDB" id="9810588at2"/>
<evidence type="ECO:0000259" key="2">
    <source>
        <dbReference type="Pfam" id="PF17650"/>
    </source>
</evidence>
<protein>
    <submittedName>
        <fullName evidence="4">Ferredoxin</fullName>
    </submittedName>
</protein>
<gene>
    <name evidence="4" type="ORF">KKC1_08990</name>
</gene>
<dbReference type="InterPro" id="IPR043129">
    <property type="entry name" value="ATPase_NBD"/>
</dbReference>
<keyword evidence="5" id="KW-1185">Reference proteome</keyword>
<dbReference type="Proteomes" id="UP000197032">
    <property type="component" value="Unassembled WGS sequence"/>
</dbReference>
<sequence>MVSILTHGQGREVELNPLTRKYFIELKPPNKMDNQADVERVRRYLPERLRQADIPLEVIRKLPSSLREANWGVTITTAEIPNNPWIINVEPGRHIDRHYGLALDIGTTTIVIYLVDLNTGHVLAKASEYNGQIQYGEDILTRIHLGSTEKGLQNLRRTLLGTINQLVGQIAAEASIDRNELCALTVAGNTTMIHLFLGLEPTYICREPYTPVVNSTGPLRASAVGVHINPQAVVYCLPCIGSYVGGDVIAGVLVSGMYEQPYLSLLVDIGTNGEIVLGNCEWLVACAGAAGPALEGGAAAHGMRAEKGAINRIKINPRTGKVDYQVIGGGKAKGICGSGLVDCLAELLLAGIIDRSGHFIEDIQHFVVAPAEETATGKDIIISQKDIKNLLRTKAAVNAAVEVLMEEVGCSIHELKYFYSAGAFGEYMDRESAVTIGLYPDLPRQNIICLGNSSIEGAKLVLLSQDMWREVEALAKRITYFELNNNQKFMEKYTSGLFLPHADLSIYPTVKKKLEAKARL</sequence>
<organism evidence="4 5">
    <name type="scientific">Calderihabitans maritimus</name>
    <dbReference type="NCBI Taxonomy" id="1246530"/>
    <lineage>
        <taxon>Bacteria</taxon>
        <taxon>Bacillati</taxon>
        <taxon>Bacillota</taxon>
        <taxon>Clostridia</taxon>
        <taxon>Neomoorellales</taxon>
        <taxon>Calderihabitantaceae</taxon>
        <taxon>Calderihabitans</taxon>
    </lineage>
</organism>
<dbReference type="AlphaFoldDB" id="A0A1Z5HQM5"/>
<dbReference type="PANTHER" id="PTHR42895">
    <property type="entry name" value="IRON-SULFUR CLUSTER-BINDING PROTEIN-RELATED"/>
    <property type="match status" value="1"/>
</dbReference>
<dbReference type="InterPro" id="IPR052911">
    <property type="entry name" value="Corrinoid_activation_enz"/>
</dbReference>
<dbReference type="SUPFAM" id="SSF53067">
    <property type="entry name" value="Actin-like ATPase domain"/>
    <property type="match status" value="1"/>
</dbReference>
<evidence type="ECO:0000313" key="5">
    <source>
        <dbReference type="Proteomes" id="UP000197032"/>
    </source>
</evidence>
<dbReference type="Gene3D" id="3.10.20.880">
    <property type="match status" value="1"/>
</dbReference>
<accession>A0A1Z5HQM5</accession>
<evidence type="ECO:0000259" key="1">
    <source>
        <dbReference type="Pfam" id="PF14574"/>
    </source>
</evidence>
<dbReference type="InterPro" id="IPR027980">
    <property type="entry name" value="RACo_C"/>
</dbReference>
<dbReference type="Pfam" id="PF17650">
    <property type="entry name" value="RACo_linker"/>
    <property type="match status" value="1"/>
</dbReference>
<feature type="domain" description="RACo linker region" evidence="2">
    <location>
        <begin position="9"/>
        <end position="94"/>
    </location>
</feature>
<dbReference type="InterPro" id="IPR041414">
    <property type="entry name" value="Raco-like_middle"/>
</dbReference>
<comment type="caution">
    <text evidence="4">The sequence shown here is derived from an EMBL/GenBank/DDBJ whole genome shotgun (WGS) entry which is preliminary data.</text>
</comment>
<feature type="domain" description="RACo-like middle region" evidence="3">
    <location>
        <begin position="99"/>
        <end position="259"/>
    </location>
</feature>
<proteinExistence type="predicted"/>
<dbReference type="Pfam" id="PF17651">
    <property type="entry name" value="Raco_middle"/>
    <property type="match status" value="1"/>
</dbReference>
<feature type="domain" description="RACo C-terminal" evidence="1">
    <location>
        <begin position="263"/>
        <end position="511"/>
    </location>
</feature>
<evidence type="ECO:0000313" key="4">
    <source>
        <dbReference type="EMBL" id="GAW91738.1"/>
    </source>
</evidence>
<dbReference type="EMBL" id="BDGJ01000032">
    <property type="protein sequence ID" value="GAW91738.1"/>
    <property type="molecule type" value="Genomic_DNA"/>
</dbReference>
<dbReference type="InterPro" id="IPR042259">
    <property type="entry name" value="Raco-like_middle_sf"/>
</dbReference>
<dbReference type="Gene3D" id="3.30.420.480">
    <property type="entry name" value="Domain of unknown function (DUF4445)"/>
    <property type="match status" value="1"/>
</dbReference>
<name>A0A1Z5HQM5_9FIRM</name>
<dbReference type="RefSeq" id="WP_088553227.1">
    <property type="nucleotide sequence ID" value="NZ_BDGJ01000032.1"/>
</dbReference>
<dbReference type="InterPro" id="IPR040506">
    <property type="entry name" value="RACo_linker"/>
</dbReference>
<dbReference type="Pfam" id="PF14574">
    <property type="entry name" value="RACo_C_ter"/>
    <property type="match status" value="1"/>
</dbReference>
<evidence type="ECO:0000259" key="3">
    <source>
        <dbReference type="Pfam" id="PF17651"/>
    </source>
</evidence>